<proteinExistence type="predicted"/>
<dbReference type="OrthoDB" id="6022085at2"/>
<feature type="region of interest" description="Disordered" evidence="1">
    <location>
        <begin position="1"/>
        <end position="39"/>
    </location>
</feature>
<accession>A0A4U5JLV6</accession>
<gene>
    <name evidence="2" type="ORF">FCE95_15360</name>
</gene>
<keyword evidence="3" id="KW-1185">Reference proteome</keyword>
<organism evidence="2 3">
    <name type="scientific">Luteimonas gilva</name>
    <dbReference type="NCBI Taxonomy" id="2572684"/>
    <lineage>
        <taxon>Bacteria</taxon>
        <taxon>Pseudomonadati</taxon>
        <taxon>Pseudomonadota</taxon>
        <taxon>Gammaproteobacteria</taxon>
        <taxon>Lysobacterales</taxon>
        <taxon>Lysobacteraceae</taxon>
        <taxon>Luteimonas</taxon>
    </lineage>
</organism>
<feature type="compositionally biased region" description="Polar residues" evidence="1">
    <location>
        <begin position="25"/>
        <end position="36"/>
    </location>
</feature>
<name>A0A4U5JLV6_9GAMM</name>
<protein>
    <submittedName>
        <fullName evidence="2">Uncharacterized protein</fullName>
    </submittedName>
</protein>
<reference evidence="2 3" key="1">
    <citation type="submission" date="2019-04" db="EMBL/GenBank/DDBJ databases">
        <title>Reference strain of H23.</title>
        <authorList>
            <person name="Luo X."/>
        </authorList>
    </citation>
    <scope>NUCLEOTIDE SEQUENCE [LARGE SCALE GENOMIC DNA]</scope>
    <source>
        <strain evidence="2 3">H23</strain>
    </source>
</reference>
<sequence length="316" mass="31618">MADPSSGVSGNSGSSSAQNAGNSQDTQAANETTEAQLSDAAEAVGAAPTPSLTQVNPAPVDLTLSPSTLSQLSAMQVSTPTLDFSSLTSLGGIPSGLSYADVAAAAATPSIQEVNAFSPTFGITGYNAANIDATKLGDISVNAGLAYNGVTETGAFDASLQARMGLEPPSVTAAAHFGYKADANAIGGINALSLDFTAGPFGTPADPTYGLAGNFSTNFTDVDKFTASAAANFNSNGFKDGNVAAEFTHDFSNTFSGTAKGTVNFNADTVTSVVGEGQLNYKGVDGATIGLTGRATYDAVTGQTSGFFGGRASWKF</sequence>
<dbReference type="AlphaFoldDB" id="A0A4U5JLV6"/>
<evidence type="ECO:0000313" key="3">
    <source>
        <dbReference type="Proteomes" id="UP000308707"/>
    </source>
</evidence>
<dbReference type="EMBL" id="SZUA01000003">
    <property type="protein sequence ID" value="TKR29511.1"/>
    <property type="molecule type" value="Genomic_DNA"/>
</dbReference>
<evidence type="ECO:0000256" key="1">
    <source>
        <dbReference type="SAM" id="MobiDB-lite"/>
    </source>
</evidence>
<dbReference type="RefSeq" id="WP_137267914.1">
    <property type="nucleotide sequence ID" value="NZ_SZUA01000003.1"/>
</dbReference>
<feature type="compositionally biased region" description="Low complexity" evidence="1">
    <location>
        <begin position="1"/>
        <end position="24"/>
    </location>
</feature>
<dbReference type="Proteomes" id="UP000308707">
    <property type="component" value="Unassembled WGS sequence"/>
</dbReference>
<comment type="caution">
    <text evidence="2">The sequence shown here is derived from an EMBL/GenBank/DDBJ whole genome shotgun (WGS) entry which is preliminary data.</text>
</comment>
<evidence type="ECO:0000313" key="2">
    <source>
        <dbReference type="EMBL" id="TKR29511.1"/>
    </source>
</evidence>